<feature type="transmembrane region" description="Helical" evidence="1">
    <location>
        <begin position="6"/>
        <end position="25"/>
    </location>
</feature>
<evidence type="ECO:0000256" key="1">
    <source>
        <dbReference type="SAM" id="Phobius"/>
    </source>
</evidence>
<sequence>MIYGLYVFVIMYSLGAMLLLAITEATEEDNPNADFKLALFWPYIAVRVILERIVFGPYKDDE</sequence>
<keyword evidence="1" id="KW-0472">Membrane</keyword>
<organism evidence="2">
    <name type="scientific">Lentibacter phage vB_LenP_ICBM3</name>
    <dbReference type="NCBI Taxonomy" id="2301530"/>
    <lineage>
        <taxon>Viruses</taxon>
        <taxon>Duplodnaviria</taxon>
        <taxon>Heunggongvirae</taxon>
        <taxon>Uroviricota</taxon>
        <taxon>Caudoviricetes</taxon>
        <taxon>Zobellviridae</taxon>
        <taxon>Cobavirinae</taxon>
        <taxon>Siovirus</taxon>
        <taxon>Siovirus germanense</taxon>
    </lineage>
</organism>
<evidence type="ECO:0000313" key="2">
    <source>
        <dbReference type="EMBL" id="AYP28046.1"/>
    </source>
</evidence>
<dbReference type="EMBL" id="MF431615">
    <property type="protein sequence ID" value="AYP28046.1"/>
    <property type="molecule type" value="Genomic_DNA"/>
</dbReference>
<name>A0A3G2YR80_9CAUD</name>
<accession>A0A3G2YR80</accession>
<proteinExistence type="predicted"/>
<keyword evidence="1" id="KW-0812">Transmembrane</keyword>
<reference evidence="2" key="1">
    <citation type="journal article" date="2019" name="ISME J.">
        <title>Cobaviruses - a new globally distributed phage group infecting Rhodobacteraceae in marine ecosystems.</title>
        <authorList>
            <person name="Bischoff V."/>
            <person name="Bunk B."/>
            <person name="Meier-Kolthoff J.P."/>
            <person name="Sproer C."/>
            <person name="Poehlein A."/>
            <person name="Dogs M."/>
            <person name="Nguyen M."/>
            <person name="Petersen J."/>
            <person name="Daniel R."/>
            <person name="Overmann J."/>
            <person name="Goker M."/>
            <person name="Simon M."/>
            <person name="Brinkhoff T."/>
            <person name="Moraru C."/>
        </authorList>
    </citation>
    <scope>NUCLEOTIDE SEQUENCE</scope>
</reference>
<keyword evidence="1" id="KW-1133">Transmembrane helix</keyword>
<protein>
    <submittedName>
        <fullName evidence="2">Uncharacterized protein</fullName>
    </submittedName>
</protein>
<dbReference type="Proteomes" id="UP000272148">
    <property type="component" value="Segment"/>
</dbReference>
<feature type="transmembrane region" description="Helical" evidence="1">
    <location>
        <begin position="37"/>
        <end position="55"/>
    </location>
</feature>